<dbReference type="InterPro" id="IPR045595">
    <property type="entry name" value="SufBD_N"/>
</dbReference>
<dbReference type="EMBL" id="CP051167">
    <property type="protein sequence ID" value="QIZ71723.1"/>
    <property type="molecule type" value="Genomic_DNA"/>
</dbReference>
<dbReference type="InterPro" id="IPR000825">
    <property type="entry name" value="SUF_FeS_clus_asmbl_SufBD_core"/>
</dbReference>
<dbReference type="Pfam" id="PF01458">
    <property type="entry name" value="SUFBD_core"/>
    <property type="match status" value="1"/>
</dbReference>
<accession>A0A6H1U129</accession>
<sequence length="458" mass="49949">MSIQVSAKPELSYLDGLLSEAIGGATKVVPENYAIAPETAAWLQQVRDNAATWVRELAIPTTKDEEWRFTDLSPLLAVNFEAGKPLVLPSEALTPFELSQEASRVTFVNGVYAPQLSKVTALPDGVFVGNLGQLPPGLRDRLADYLTAQEGGKEVFTALNTSGLVDAAVVWLPKNAIVETPIQFLFLATNGETASLIQPRALVVAEGGSACTLLEEYVVAEREWCDNVKHGQPYFTNAVTEIWLGDNAQVKHARIQREAHNAFHIGKTAIAQGRDSHYECTAVSTGAKLARHHLDVFQKGEGTHTVLNGLSVVRGEQVADTHSAIALNYPHGSSQQLHKTIVDDRAQSVFNGKVFVPKPAQLTDASQLNRNLLLSPKARVHTKPQLQITADNVKCSHGATVSQLEEDELFYLRSRGLDPNTSRNLLVDGFAGEILDRLPLKRLQTRLARCIACRTDNS</sequence>
<evidence type="ECO:0000259" key="2">
    <source>
        <dbReference type="Pfam" id="PF01458"/>
    </source>
</evidence>
<dbReference type="GO" id="GO:0016226">
    <property type="term" value="P:iron-sulfur cluster assembly"/>
    <property type="evidence" value="ECO:0007669"/>
    <property type="project" value="InterPro"/>
</dbReference>
<dbReference type="SUPFAM" id="SSF101960">
    <property type="entry name" value="Stabilizer of iron transporter SufD"/>
    <property type="match status" value="1"/>
</dbReference>
<dbReference type="Pfam" id="PF19295">
    <property type="entry name" value="SufBD_N"/>
    <property type="match status" value="1"/>
</dbReference>
<dbReference type="AlphaFoldDB" id="A0A6H1U129"/>
<evidence type="ECO:0000313" key="5">
    <source>
        <dbReference type="Proteomes" id="UP000500857"/>
    </source>
</evidence>
<organism evidence="4 5">
    <name type="scientific">Oxynema aestuarii AP17</name>
    <dbReference type="NCBI Taxonomy" id="2064643"/>
    <lineage>
        <taxon>Bacteria</taxon>
        <taxon>Bacillati</taxon>
        <taxon>Cyanobacteriota</taxon>
        <taxon>Cyanophyceae</taxon>
        <taxon>Oscillatoriophycideae</taxon>
        <taxon>Oscillatoriales</taxon>
        <taxon>Oscillatoriaceae</taxon>
        <taxon>Oxynema</taxon>
        <taxon>Oxynema aestuarii</taxon>
    </lineage>
</organism>
<evidence type="ECO:0000259" key="3">
    <source>
        <dbReference type="Pfam" id="PF19295"/>
    </source>
</evidence>
<protein>
    <submittedName>
        <fullName evidence="4">Fe-S cluster assembly protein SufD</fullName>
    </submittedName>
</protein>
<dbReference type="InterPro" id="IPR011542">
    <property type="entry name" value="SUF_FeS_clus_asmbl_SufD"/>
</dbReference>
<proteinExistence type="inferred from homology"/>
<name>A0A6H1U129_9CYAN</name>
<dbReference type="PANTHER" id="PTHR43575">
    <property type="entry name" value="PROTEIN ABCI7, CHLOROPLASTIC"/>
    <property type="match status" value="1"/>
</dbReference>
<reference evidence="4 5" key="1">
    <citation type="submission" date="2020-04" db="EMBL/GenBank/DDBJ databases">
        <authorList>
            <person name="Basu S."/>
            <person name="Maruthanayagam V."/>
            <person name="Chakraborty S."/>
            <person name="Pramanik A."/>
            <person name="Mukherjee J."/>
            <person name="Brink B."/>
        </authorList>
    </citation>
    <scope>NUCLEOTIDE SEQUENCE [LARGE SCALE GENOMIC DNA]</scope>
    <source>
        <strain evidence="4 5">AP17</strain>
    </source>
</reference>
<comment type="similarity">
    <text evidence="1">Belongs to the iron-sulfur cluster assembly SufBD family.</text>
</comment>
<dbReference type="InterPro" id="IPR055346">
    <property type="entry name" value="Fe-S_cluster_assembly_SufBD"/>
</dbReference>
<dbReference type="KEGG" id="oxy:HCG48_14975"/>
<feature type="domain" description="SUF system FeS cluster assembly SufBD N-terminal" evidence="3">
    <location>
        <begin position="34"/>
        <end position="183"/>
    </location>
</feature>
<dbReference type="InterPro" id="IPR037284">
    <property type="entry name" value="SUF_FeS_clus_asmbl_SufBD_sf"/>
</dbReference>
<dbReference type="RefSeq" id="WP_168569875.1">
    <property type="nucleotide sequence ID" value="NZ_CP051167.1"/>
</dbReference>
<feature type="domain" description="SUF system FeS cluster assembly SufBD core" evidence="2">
    <location>
        <begin position="191"/>
        <end position="430"/>
    </location>
</feature>
<dbReference type="PANTHER" id="PTHR43575:SF1">
    <property type="entry name" value="PROTEIN ABCI7, CHLOROPLASTIC"/>
    <property type="match status" value="1"/>
</dbReference>
<keyword evidence="5" id="KW-1185">Reference proteome</keyword>
<dbReference type="Proteomes" id="UP000500857">
    <property type="component" value="Chromosome"/>
</dbReference>
<evidence type="ECO:0000256" key="1">
    <source>
        <dbReference type="ARBA" id="ARBA00043967"/>
    </source>
</evidence>
<gene>
    <name evidence="4" type="primary">sufD</name>
    <name evidence="4" type="ORF">HCG48_14975</name>
</gene>
<dbReference type="NCBIfam" id="TIGR01981">
    <property type="entry name" value="sufD"/>
    <property type="match status" value="1"/>
</dbReference>
<evidence type="ECO:0000313" key="4">
    <source>
        <dbReference type="EMBL" id="QIZ71723.1"/>
    </source>
</evidence>